<dbReference type="AlphaFoldDB" id="A0A9P1MFL0"/>
<reference evidence="6" key="1">
    <citation type="submission" date="2022-11" db="EMBL/GenBank/DDBJ databases">
        <authorList>
            <person name="Scott C."/>
            <person name="Bruce N."/>
        </authorList>
    </citation>
    <scope>NUCLEOTIDE SEQUENCE</scope>
</reference>
<comment type="caution">
    <text evidence="6">The sequence shown here is derived from an EMBL/GenBank/DDBJ whole genome shotgun (WGS) entry which is preliminary data.</text>
</comment>
<dbReference type="InterPro" id="IPR006140">
    <property type="entry name" value="D-isomer_DH_NAD-bd"/>
</dbReference>
<sequence length="277" mass="31209">MASSVLNVAVLDDYQGFSESFFATLDPASFKVTIFRDTLRPYNHPDTTDTERDALVDRLAPFQILFRPVAGLHGHSPPGESLWRARPRPPRPQRRPHHVHPLRRPPRRLGENLTQAVADERVAAAGLPVDSPYFPGEKTVRVVTKEELFREADIVSVHLVLSDRTRGVVAAEDLARMKPTAFLVNTSRGPLVKERDLLDTLKEGTIAGAAIDVFDMEPLPEDSEWRTVRWGTGGTSRVVLTPHMGYMAKETMTTWYEQQVENIKRWVAGEELNTRLV</sequence>
<dbReference type="GO" id="GO:0016491">
    <property type="term" value="F:oxidoreductase activity"/>
    <property type="evidence" value="ECO:0007669"/>
    <property type="project" value="UniProtKB-KW"/>
</dbReference>
<comment type="similarity">
    <text evidence="1">Belongs to the D-isomer specific 2-hydroxyacid dehydrogenase family.</text>
</comment>
<dbReference type="OrthoDB" id="298012at2759"/>
<dbReference type="Proteomes" id="UP000838763">
    <property type="component" value="Unassembled WGS sequence"/>
</dbReference>
<dbReference type="Gene3D" id="3.40.50.720">
    <property type="entry name" value="NAD(P)-binding Rossmann-like Domain"/>
    <property type="match status" value="2"/>
</dbReference>
<keyword evidence="2" id="KW-0560">Oxidoreductase</keyword>
<evidence type="ECO:0000256" key="1">
    <source>
        <dbReference type="ARBA" id="ARBA00005854"/>
    </source>
</evidence>
<protein>
    <recommendedName>
        <fullName evidence="5">D-isomer specific 2-hydroxyacid dehydrogenase NAD-binding domain-containing protein</fullName>
    </recommendedName>
</protein>
<dbReference type="EMBL" id="CALLCH030000018">
    <property type="protein sequence ID" value="CAI4218893.1"/>
    <property type="molecule type" value="Genomic_DNA"/>
</dbReference>
<organism evidence="6 7">
    <name type="scientific">Parascedosporium putredinis</name>
    <dbReference type="NCBI Taxonomy" id="1442378"/>
    <lineage>
        <taxon>Eukaryota</taxon>
        <taxon>Fungi</taxon>
        <taxon>Dikarya</taxon>
        <taxon>Ascomycota</taxon>
        <taxon>Pezizomycotina</taxon>
        <taxon>Sordariomycetes</taxon>
        <taxon>Hypocreomycetidae</taxon>
        <taxon>Microascales</taxon>
        <taxon>Microascaceae</taxon>
        <taxon>Parascedosporium</taxon>
    </lineage>
</organism>
<evidence type="ECO:0000313" key="7">
    <source>
        <dbReference type="Proteomes" id="UP000838763"/>
    </source>
</evidence>
<evidence type="ECO:0000256" key="3">
    <source>
        <dbReference type="ARBA" id="ARBA00023027"/>
    </source>
</evidence>
<evidence type="ECO:0000259" key="5">
    <source>
        <dbReference type="Pfam" id="PF02826"/>
    </source>
</evidence>
<feature type="domain" description="D-isomer specific 2-hydroxyacid dehydrogenase NAD-binding" evidence="5">
    <location>
        <begin position="138"/>
        <end position="245"/>
    </location>
</feature>
<dbReference type="SUPFAM" id="SSF51735">
    <property type="entry name" value="NAD(P)-binding Rossmann-fold domains"/>
    <property type="match status" value="1"/>
</dbReference>
<dbReference type="InterPro" id="IPR050857">
    <property type="entry name" value="D-2-hydroxyacid_DH"/>
</dbReference>
<keyword evidence="7" id="KW-1185">Reference proteome</keyword>
<feature type="region of interest" description="Disordered" evidence="4">
    <location>
        <begin position="70"/>
        <end position="109"/>
    </location>
</feature>
<keyword evidence="3" id="KW-0520">NAD</keyword>
<name>A0A9P1MFL0_9PEZI</name>
<dbReference type="PANTHER" id="PTHR42789">
    <property type="entry name" value="D-ISOMER SPECIFIC 2-HYDROXYACID DEHYDROGENASE FAMILY PROTEIN (AFU_ORTHOLOGUE AFUA_6G10090)"/>
    <property type="match status" value="1"/>
</dbReference>
<gene>
    <name evidence="6" type="ORF">PPNO1_LOCUS8466</name>
</gene>
<evidence type="ECO:0000313" key="6">
    <source>
        <dbReference type="EMBL" id="CAI4218893.1"/>
    </source>
</evidence>
<evidence type="ECO:0000256" key="4">
    <source>
        <dbReference type="SAM" id="MobiDB-lite"/>
    </source>
</evidence>
<evidence type="ECO:0000256" key="2">
    <source>
        <dbReference type="ARBA" id="ARBA00023002"/>
    </source>
</evidence>
<feature type="compositionally biased region" description="Basic residues" evidence="4">
    <location>
        <begin position="85"/>
        <end position="107"/>
    </location>
</feature>
<dbReference type="GO" id="GO:0051287">
    <property type="term" value="F:NAD binding"/>
    <property type="evidence" value="ECO:0007669"/>
    <property type="project" value="InterPro"/>
</dbReference>
<dbReference type="PANTHER" id="PTHR42789:SF1">
    <property type="entry name" value="D-ISOMER SPECIFIC 2-HYDROXYACID DEHYDROGENASE FAMILY PROTEIN (AFU_ORTHOLOGUE AFUA_6G10090)"/>
    <property type="match status" value="1"/>
</dbReference>
<accession>A0A9P1MFL0</accession>
<dbReference type="Pfam" id="PF02826">
    <property type="entry name" value="2-Hacid_dh_C"/>
    <property type="match status" value="1"/>
</dbReference>
<proteinExistence type="inferred from homology"/>
<dbReference type="InterPro" id="IPR036291">
    <property type="entry name" value="NAD(P)-bd_dom_sf"/>
</dbReference>